<name>A0A844G239_9BACT</name>
<dbReference type="AlphaFoldDB" id="A0A844G239"/>
<dbReference type="InterPro" id="IPR007476">
    <property type="entry name" value="RdgC"/>
</dbReference>
<dbReference type="Proteomes" id="UP000435649">
    <property type="component" value="Unassembled WGS sequence"/>
</dbReference>
<gene>
    <name evidence="1" type="ORF">FYJ85_12095</name>
</gene>
<proteinExistence type="predicted"/>
<comment type="caution">
    <text evidence="1">The sequence shown here is derived from an EMBL/GenBank/DDBJ whole genome shotgun (WGS) entry which is preliminary data.</text>
</comment>
<dbReference type="GO" id="GO:0006310">
    <property type="term" value="P:DNA recombination"/>
    <property type="evidence" value="ECO:0007669"/>
    <property type="project" value="InterPro"/>
</dbReference>
<dbReference type="Pfam" id="PF04381">
    <property type="entry name" value="RdgC"/>
    <property type="match status" value="1"/>
</dbReference>
<accession>A0A844G239</accession>
<keyword evidence="2" id="KW-1185">Reference proteome</keyword>
<organism evidence="1 2">
    <name type="scientific">Victivallis lenta</name>
    <dbReference type="NCBI Taxonomy" id="2606640"/>
    <lineage>
        <taxon>Bacteria</taxon>
        <taxon>Pseudomonadati</taxon>
        <taxon>Lentisphaerota</taxon>
        <taxon>Lentisphaeria</taxon>
        <taxon>Victivallales</taxon>
        <taxon>Victivallaceae</taxon>
        <taxon>Victivallis</taxon>
    </lineage>
</organism>
<protein>
    <recommendedName>
        <fullName evidence="3">Recombination-associated protein RdgC</fullName>
    </recommendedName>
</protein>
<evidence type="ECO:0000313" key="2">
    <source>
        <dbReference type="Proteomes" id="UP000435649"/>
    </source>
</evidence>
<evidence type="ECO:0008006" key="3">
    <source>
        <dbReference type="Google" id="ProtNLM"/>
    </source>
</evidence>
<sequence length="366" mass="40965">MPFERGSVTFSMFELSGELPEDLLGLFAAKKAGPLDSVDSEPQFGWVTGHHLLDTTIDEASAQLGGCYFLTLRQAVRKMPGALLNAICKREEQAYMRANELEYVSAKMKKQIREEALEKHIQKMPPALSGIPMVLDPNEKLLFVGATSRTQIDLFIDNFFQATKLEPLQLTPGLMLERAFQITEATFPVLNIANLPGSGAEPAIGRDFLMWLWFYSETIGKLQHPQYGEFDILIEGPLTFADEGEAKGAGETTVKKGDSPLRSAEAKAAVAVGKKLKKAKLSLTREKQVWSGTFDADQFAFGSFKLPEGDALTNEDEIFAERVQNLIVFREAMTLYFRKFAETMMGLEFPKFENEIREWAKNRDAI</sequence>
<dbReference type="EMBL" id="VUNS01000012">
    <property type="protein sequence ID" value="MST97780.1"/>
    <property type="molecule type" value="Genomic_DNA"/>
</dbReference>
<dbReference type="RefSeq" id="WP_154418863.1">
    <property type="nucleotide sequence ID" value="NZ_VUNS01000012.1"/>
</dbReference>
<reference evidence="1 2" key="1">
    <citation type="submission" date="2019-08" db="EMBL/GenBank/DDBJ databases">
        <title>In-depth cultivation of the pig gut microbiome towards novel bacterial diversity and tailored functional studies.</title>
        <authorList>
            <person name="Wylensek D."/>
            <person name="Hitch T.C.A."/>
            <person name="Clavel T."/>
        </authorList>
    </citation>
    <scope>NUCLEOTIDE SEQUENCE [LARGE SCALE GENOMIC DNA]</scope>
    <source>
        <strain evidence="1 2">BBE-744-WT-12</strain>
    </source>
</reference>
<evidence type="ECO:0000313" key="1">
    <source>
        <dbReference type="EMBL" id="MST97780.1"/>
    </source>
</evidence>